<reference evidence="1" key="1">
    <citation type="submission" date="2017-10" db="EMBL/GenBank/DDBJ databases">
        <title>Genome sequence of cellulolytic Lachnospiraceae bacterium XHS1971 isolated from hotspring sediment.</title>
        <authorList>
            <person name="Vasudevan G."/>
            <person name="Joshi A.J."/>
            <person name="Hivarkar S."/>
            <person name="Lanjekar V.B."/>
            <person name="Dhakephalkar P.K."/>
            <person name="Dagar S."/>
        </authorList>
    </citation>
    <scope>NUCLEOTIDE SEQUENCE</scope>
    <source>
        <strain evidence="1">XHS1971</strain>
    </source>
</reference>
<comment type="caution">
    <text evidence="1">The sequence shown here is derived from an EMBL/GenBank/DDBJ whole genome shotgun (WGS) entry which is preliminary data.</text>
</comment>
<gene>
    <name evidence="1" type="ORF">CS063_11680</name>
</gene>
<accession>A0AC61DB68</accession>
<sequence length="64" mass="7542">MEAFKDIFSIYIILFMLGLGLYMTFIQSNNLIQVNHLTREGQFVRYAGWFYIVLAAIGFVMLWI</sequence>
<name>A0AC61DB68_9FIRM</name>
<evidence type="ECO:0000313" key="2">
    <source>
        <dbReference type="Proteomes" id="UP000224460"/>
    </source>
</evidence>
<evidence type="ECO:0000313" key="1">
    <source>
        <dbReference type="EMBL" id="PHV70130.1"/>
    </source>
</evidence>
<protein>
    <submittedName>
        <fullName evidence="1">Uncharacterized protein</fullName>
    </submittedName>
</protein>
<dbReference type="Proteomes" id="UP000224460">
    <property type="component" value="Unassembled WGS sequence"/>
</dbReference>
<dbReference type="EMBL" id="PEDL01000013">
    <property type="protein sequence ID" value="PHV70130.1"/>
    <property type="molecule type" value="Genomic_DNA"/>
</dbReference>
<organism evidence="1 2">
    <name type="scientific">Sporanaerobium hydrogeniformans</name>
    <dbReference type="NCBI Taxonomy" id="3072179"/>
    <lineage>
        <taxon>Bacteria</taxon>
        <taxon>Bacillati</taxon>
        <taxon>Bacillota</taxon>
        <taxon>Clostridia</taxon>
        <taxon>Lachnospirales</taxon>
        <taxon>Lachnospiraceae</taxon>
        <taxon>Sporanaerobium</taxon>
    </lineage>
</organism>
<keyword evidence="2" id="KW-1185">Reference proteome</keyword>
<proteinExistence type="predicted"/>